<feature type="compositionally biased region" description="Polar residues" evidence="1">
    <location>
        <begin position="231"/>
        <end position="254"/>
    </location>
</feature>
<feature type="domain" description="Stc1" evidence="2">
    <location>
        <begin position="30"/>
        <end position="110"/>
    </location>
</feature>
<dbReference type="OrthoDB" id="3514033at2759"/>
<name>A0A6A6K0L3_WESOR</name>
<keyword evidence="4" id="KW-1185">Reference proteome</keyword>
<proteinExistence type="predicted"/>
<dbReference type="GeneID" id="54547919"/>
<sequence>MPNNNKKNQRIYDALYIKSLQGIALPPKIKCGRCDKYKGHANYSHKQLCDAREAIKQNGKNARYSIKCSECTGGQPMELECSVCNQVKGMDDFAKSQRSKGDAAVCFACVDKRTAVEAVDEHVYENPGKAFVPMDTSDGRYPEIWSNKSTTMRTKSEAEEDEWAQDDQDGGVKLADNFRSLSITPSVGTLIDADDASTFSSQGGPVKSSDADDGWQQANKKKTAAKAGSLSYKTFDSSYTERSGQNSYNTQRDNTIIKKNGWAKIPAYKPPKPPSVEEDEEEDDWKSQSSGEENNDDDDSDTEI</sequence>
<protein>
    <recommendedName>
        <fullName evidence="2">Stc1 domain-containing protein</fullName>
    </recommendedName>
</protein>
<feature type="region of interest" description="Disordered" evidence="1">
    <location>
        <begin position="142"/>
        <end position="170"/>
    </location>
</feature>
<evidence type="ECO:0000259" key="2">
    <source>
        <dbReference type="Pfam" id="PF12898"/>
    </source>
</evidence>
<accession>A0A6A6K0L3</accession>
<organism evidence="3 4">
    <name type="scientific">Westerdykella ornata</name>
    <dbReference type="NCBI Taxonomy" id="318751"/>
    <lineage>
        <taxon>Eukaryota</taxon>
        <taxon>Fungi</taxon>
        <taxon>Dikarya</taxon>
        <taxon>Ascomycota</taxon>
        <taxon>Pezizomycotina</taxon>
        <taxon>Dothideomycetes</taxon>
        <taxon>Pleosporomycetidae</taxon>
        <taxon>Pleosporales</taxon>
        <taxon>Sporormiaceae</taxon>
        <taxon>Westerdykella</taxon>
    </lineage>
</organism>
<evidence type="ECO:0000313" key="4">
    <source>
        <dbReference type="Proteomes" id="UP000800097"/>
    </source>
</evidence>
<reference evidence="3" key="1">
    <citation type="journal article" date="2020" name="Stud. Mycol.">
        <title>101 Dothideomycetes genomes: a test case for predicting lifestyles and emergence of pathogens.</title>
        <authorList>
            <person name="Haridas S."/>
            <person name="Albert R."/>
            <person name="Binder M."/>
            <person name="Bloem J."/>
            <person name="Labutti K."/>
            <person name="Salamov A."/>
            <person name="Andreopoulos B."/>
            <person name="Baker S."/>
            <person name="Barry K."/>
            <person name="Bills G."/>
            <person name="Bluhm B."/>
            <person name="Cannon C."/>
            <person name="Castanera R."/>
            <person name="Culley D."/>
            <person name="Daum C."/>
            <person name="Ezra D."/>
            <person name="Gonzalez J."/>
            <person name="Henrissat B."/>
            <person name="Kuo A."/>
            <person name="Liang C."/>
            <person name="Lipzen A."/>
            <person name="Lutzoni F."/>
            <person name="Magnuson J."/>
            <person name="Mondo S."/>
            <person name="Nolan M."/>
            <person name="Ohm R."/>
            <person name="Pangilinan J."/>
            <person name="Park H.-J."/>
            <person name="Ramirez L."/>
            <person name="Alfaro M."/>
            <person name="Sun H."/>
            <person name="Tritt A."/>
            <person name="Yoshinaga Y."/>
            <person name="Zwiers L.-H."/>
            <person name="Turgeon B."/>
            <person name="Goodwin S."/>
            <person name="Spatafora J."/>
            <person name="Crous P."/>
            <person name="Grigoriev I."/>
        </authorList>
    </citation>
    <scope>NUCLEOTIDE SEQUENCE</scope>
    <source>
        <strain evidence="3">CBS 379.55</strain>
    </source>
</reference>
<feature type="compositionally biased region" description="Acidic residues" evidence="1">
    <location>
        <begin position="293"/>
        <end position="304"/>
    </location>
</feature>
<dbReference type="InterPro" id="IPR024630">
    <property type="entry name" value="Stc1"/>
</dbReference>
<dbReference type="AlphaFoldDB" id="A0A6A6K0L3"/>
<evidence type="ECO:0000256" key="1">
    <source>
        <dbReference type="SAM" id="MobiDB-lite"/>
    </source>
</evidence>
<feature type="region of interest" description="Disordered" evidence="1">
    <location>
        <begin position="195"/>
        <end position="304"/>
    </location>
</feature>
<dbReference type="Proteomes" id="UP000800097">
    <property type="component" value="Unassembled WGS sequence"/>
</dbReference>
<evidence type="ECO:0000313" key="3">
    <source>
        <dbReference type="EMBL" id="KAF2281596.1"/>
    </source>
</evidence>
<dbReference type="Pfam" id="PF12898">
    <property type="entry name" value="Stc1"/>
    <property type="match status" value="1"/>
</dbReference>
<dbReference type="EMBL" id="ML986484">
    <property type="protein sequence ID" value="KAF2281596.1"/>
    <property type="molecule type" value="Genomic_DNA"/>
</dbReference>
<feature type="compositionally biased region" description="Acidic residues" evidence="1">
    <location>
        <begin position="158"/>
        <end position="169"/>
    </location>
</feature>
<gene>
    <name evidence="3" type="ORF">EI97DRAFT_34152</name>
</gene>
<dbReference type="RefSeq" id="XP_033659133.1">
    <property type="nucleotide sequence ID" value="XM_033794744.1"/>
</dbReference>